<evidence type="ECO:0000313" key="15">
    <source>
        <dbReference type="Proteomes" id="UP000799444"/>
    </source>
</evidence>
<dbReference type="InterPro" id="IPR007315">
    <property type="entry name" value="PIG-V/Gpi18"/>
</dbReference>
<keyword evidence="13" id="KW-0732">Signal</keyword>
<dbReference type="GO" id="GO:0006506">
    <property type="term" value="P:GPI anchor biosynthetic process"/>
    <property type="evidence" value="ECO:0007669"/>
    <property type="project" value="UniProtKB-KW"/>
</dbReference>
<keyword evidence="8 12" id="KW-0812">Transmembrane</keyword>
<evidence type="ECO:0000256" key="1">
    <source>
        <dbReference type="ARBA" id="ARBA00004477"/>
    </source>
</evidence>
<dbReference type="Proteomes" id="UP000799444">
    <property type="component" value="Unassembled WGS sequence"/>
</dbReference>
<keyword evidence="5 12" id="KW-0337">GPI-anchor biosynthesis</keyword>
<comment type="subcellular location">
    <subcellularLocation>
        <location evidence="1 12">Endoplasmic reticulum membrane</location>
        <topology evidence="1 12">Multi-pass membrane protein</topology>
    </subcellularLocation>
</comment>
<evidence type="ECO:0000256" key="5">
    <source>
        <dbReference type="ARBA" id="ARBA00022502"/>
    </source>
</evidence>
<evidence type="ECO:0000256" key="11">
    <source>
        <dbReference type="ARBA" id="ARBA00023136"/>
    </source>
</evidence>
<feature type="transmembrane region" description="Helical" evidence="12">
    <location>
        <begin position="322"/>
        <end position="344"/>
    </location>
</feature>
<keyword evidence="15" id="KW-1185">Reference proteome</keyword>
<keyword evidence="11 12" id="KW-0472">Membrane</keyword>
<dbReference type="GO" id="GO:0004376">
    <property type="term" value="F:GPI mannosyltransferase activity"/>
    <property type="evidence" value="ECO:0007669"/>
    <property type="project" value="InterPro"/>
</dbReference>
<keyword evidence="10 12" id="KW-1133">Transmembrane helix</keyword>
<evidence type="ECO:0000256" key="12">
    <source>
        <dbReference type="RuleBase" id="RU363112"/>
    </source>
</evidence>
<name>A0A9P4RA77_9PLEO</name>
<dbReference type="GO" id="GO:0005789">
    <property type="term" value="C:endoplasmic reticulum membrane"/>
    <property type="evidence" value="ECO:0007669"/>
    <property type="project" value="UniProtKB-SubCell"/>
</dbReference>
<dbReference type="GO" id="GO:0031501">
    <property type="term" value="C:mannosyltransferase complex"/>
    <property type="evidence" value="ECO:0007669"/>
    <property type="project" value="TreeGrafter"/>
</dbReference>
<comment type="caution">
    <text evidence="14">The sequence shown here is derived from an EMBL/GenBank/DDBJ whole genome shotgun (WGS) entry which is preliminary data.</text>
</comment>
<evidence type="ECO:0000256" key="9">
    <source>
        <dbReference type="ARBA" id="ARBA00022824"/>
    </source>
</evidence>
<comment type="caution">
    <text evidence="12">Lacks conserved residue(s) required for the propagation of feature annotation.</text>
</comment>
<dbReference type="PANTHER" id="PTHR12468">
    <property type="entry name" value="GPI MANNOSYLTRANSFERASE 2"/>
    <property type="match status" value="1"/>
</dbReference>
<comment type="pathway">
    <text evidence="2 12">Glycolipid biosynthesis; glycosylphosphatidylinositol-anchor biosynthesis.</text>
</comment>
<dbReference type="AlphaFoldDB" id="A0A9P4RA77"/>
<organism evidence="14 15">
    <name type="scientific">Polyplosphaeria fusca</name>
    <dbReference type="NCBI Taxonomy" id="682080"/>
    <lineage>
        <taxon>Eukaryota</taxon>
        <taxon>Fungi</taxon>
        <taxon>Dikarya</taxon>
        <taxon>Ascomycota</taxon>
        <taxon>Pezizomycotina</taxon>
        <taxon>Dothideomycetes</taxon>
        <taxon>Pleosporomycetidae</taxon>
        <taxon>Pleosporales</taxon>
        <taxon>Tetraplosphaeriaceae</taxon>
        <taxon>Polyplosphaeria</taxon>
    </lineage>
</organism>
<dbReference type="EC" id="2.4.1.-" evidence="12"/>
<dbReference type="GO" id="GO:0000009">
    <property type="term" value="F:alpha-1,6-mannosyltransferase activity"/>
    <property type="evidence" value="ECO:0007669"/>
    <property type="project" value="InterPro"/>
</dbReference>
<evidence type="ECO:0000256" key="7">
    <source>
        <dbReference type="ARBA" id="ARBA00022679"/>
    </source>
</evidence>
<gene>
    <name evidence="14" type="ORF">EJ04DRAFT_572780</name>
</gene>
<proteinExistence type="inferred from homology"/>
<sequence length="453" mass="50559">MGRVKTLLLLFLAWKLVLLLAATFAPGFGYDTSGRILLAENTSRRTTLQSPSWIDRLVLKLLRWDALYMVKAAERGYVYEQEWAFSWAFNRLLRQATRFTTSYHEPLLQHYVLVGSLVANACHLASCFILFYLAKAIVNGPRSKTVPFIATVLHILSPAGLFLCAPYTEAPFSLFNMLGMLLYVQAHNSRKRVATWGFQQDALLVASGLSFAAATLFRSNGLLSGLLFIWDVAQYLPRVRDRQLTLSEVRRLMVTCLAGSLLAVGFVGPQLLAYREYCTATASGPGLRPWCANTVPSIYSWVQSHYWNVGLFRYWTMSNLPLFLLAAPVLWVLCSTSVTILRSLELDVTKSRARTRGSMGSELSGASFCSHPQLALPQLVLAMMAMTSFHVQIINRLSSGYPMWYMVIAGCILDPTMMTNAKSSQRLSQQVVRGTVVYSVLQGILYASFLPPA</sequence>
<protein>
    <recommendedName>
        <fullName evidence="4 12">GPI mannosyltransferase 2</fullName>
        <ecNumber evidence="12">2.4.1.-</ecNumber>
    </recommendedName>
</protein>
<accession>A0A9P4RA77</accession>
<dbReference type="EMBL" id="ML996103">
    <property type="protein sequence ID" value="KAF2739612.1"/>
    <property type="molecule type" value="Genomic_DNA"/>
</dbReference>
<feature type="signal peptide" evidence="13">
    <location>
        <begin position="1"/>
        <end position="21"/>
    </location>
</feature>
<feature type="transmembrane region" description="Helical" evidence="12">
    <location>
        <begin position="111"/>
        <end position="134"/>
    </location>
</feature>
<dbReference type="PANTHER" id="PTHR12468:SF2">
    <property type="entry name" value="GPI MANNOSYLTRANSFERASE 2"/>
    <property type="match status" value="1"/>
</dbReference>
<feature type="transmembrane region" description="Helical" evidence="12">
    <location>
        <begin position="202"/>
        <end position="230"/>
    </location>
</feature>
<evidence type="ECO:0000256" key="3">
    <source>
        <dbReference type="ARBA" id="ARBA00008698"/>
    </source>
</evidence>
<evidence type="ECO:0000256" key="2">
    <source>
        <dbReference type="ARBA" id="ARBA00004687"/>
    </source>
</evidence>
<feature type="transmembrane region" description="Helical" evidence="12">
    <location>
        <begin position="146"/>
        <end position="168"/>
    </location>
</feature>
<evidence type="ECO:0000256" key="10">
    <source>
        <dbReference type="ARBA" id="ARBA00022989"/>
    </source>
</evidence>
<comment type="function">
    <text evidence="12">Mannosyltransferase involved in glycosylphosphatidylinositol-anchor biosynthesis.</text>
</comment>
<feature type="chain" id="PRO_5040249416" description="GPI mannosyltransferase 2" evidence="13">
    <location>
        <begin position="22"/>
        <end position="453"/>
    </location>
</feature>
<feature type="transmembrane region" description="Helical" evidence="12">
    <location>
        <begin position="251"/>
        <end position="272"/>
    </location>
</feature>
<comment type="similarity">
    <text evidence="3 12">Belongs to the PIGV family.</text>
</comment>
<evidence type="ECO:0000256" key="8">
    <source>
        <dbReference type="ARBA" id="ARBA00022692"/>
    </source>
</evidence>
<keyword evidence="9 12" id="KW-0256">Endoplasmic reticulum</keyword>
<evidence type="ECO:0000256" key="13">
    <source>
        <dbReference type="SAM" id="SignalP"/>
    </source>
</evidence>
<reference evidence="14" key="1">
    <citation type="journal article" date="2020" name="Stud. Mycol.">
        <title>101 Dothideomycetes genomes: a test case for predicting lifestyles and emergence of pathogens.</title>
        <authorList>
            <person name="Haridas S."/>
            <person name="Albert R."/>
            <person name="Binder M."/>
            <person name="Bloem J."/>
            <person name="Labutti K."/>
            <person name="Salamov A."/>
            <person name="Andreopoulos B."/>
            <person name="Baker S."/>
            <person name="Barry K."/>
            <person name="Bills G."/>
            <person name="Bluhm B."/>
            <person name="Cannon C."/>
            <person name="Castanera R."/>
            <person name="Culley D."/>
            <person name="Daum C."/>
            <person name="Ezra D."/>
            <person name="Gonzalez J."/>
            <person name="Henrissat B."/>
            <person name="Kuo A."/>
            <person name="Liang C."/>
            <person name="Lipzen A."/>
            <person name="Lutzoni F."/>
            <person name="Magnuson J."/>
            <person name="Mondo S."/>
            <person name="Nolan M."/>
            <person name="Ohm R."/>
            <person name="Pangilinan J."/>
            <person name="Park H.-J."/>
            <person name="Ramirez L."/>
            <person name="Alfaro M."/>
            <person name="Sun H."/>
            <person name="Tritt A."/>
            <person name="Yoshinaga Y."/>
            <person name="Zwiers L.-H."/>
            <person name="Turgeon B."/>
            <person name="Goodwin S."/>
            <person name="Spatafora J."/>
            <person name="Crous P."/>
            <person name="Grigoriev I."/>
        </authorList>
    </citation>
    <scope>NUCLEOTIDE SEQUENCE</scope>
    <source>
        <strain evidence="14">CBS 125425</strain>
    </source>
</reference>
<keyword evidence="6 12" id="KW-0328">Glycosyltransferase</keyword>
<evidence type="ECO:0000256" key="6">
    <source>
        <dbReference type="ARBA" id="ARBA00022676"/>
    </source>
</evidence>
<dbReference type="Pfam" id="PF04188">
    <property type="entry name" value="Mannosyl_trans2"/>
    <property type="match status" value="1"/>
</dbReference>
<evidence type="ECO:0000313" key="14">
    <source>
        <dbReference type="EMBL" id="KAF2739612.1"/>
    </source>
</evidence>
<evidence type="ECO:0000256" key="4">
    <source>
        <dbReference type="ARBA" id="ARBA00013795"/>
    </source>
</evidence>
<keyword evidence="7 12" id="KW-0808">Transferase</keyword>
<dbReference type="OrthoDB" id="10252502at2759"/>